<proteinExistence type="predicted"/>
<dbReference type="PANTHER" id="PTHR37984">
    <property type="entry name" value="PROTEIN CBG26694"/>
    <property type="match status" value="1"/>
</dbReference>
<dbReference type="InterPro" id="IPR050951">
    <property type="entry name" value="Retrovirus_Pol_polyprotein"/>
</dbReference>
<comment type="caution">
    <text evidence="2">The sequence shown here is derived from an EMBL/GenBank/DDBJ whole genome shotgun (WGS) entry which is preliminary data.</text>
</comment>
<evidence type="ECO:0000259" key="1">
    <source>
        <dbReference type="PROSITE" id="PS50994"/>
    </source>
</evidence>
<evidence type="ECO:0000313" key="3">
    <source>
        <dbReference type="Proteomes" id="UP000740883"/>
    </source>
</evidence>
<reference evidence="2 3" key="1">
    <citation type="journal article" date="2020" name="Genome Biol. Evol.">
        <title>Comparative genomics of strictly vertically transmitted, feminizing microsporidia endosymbionts of amphipod crustaceans.</title>
        <authorList>
            <person name="Cormier A."/>
            <person name="Chebbi M.A."/>
            <person name="Giraud I."/>
            <person name="Wattier R."/>
            <person name="Teixeira M."/>
            <person name="Gilbert C."/>
            <person name="Rigaud T."/>
            <person name="Cordaux R."/>
        </authorList>
    </citation>
    <scope>NUCLEOTIDE SEQUENCE [LARGE SCALE GENOMIC DNA]</scope>
    <source>
        <strain evidence="2 3">Ou3-Ou53</strain>
    </source>
</reference>
<dbReference type="EMBL" id="SBJO01000691">
    <property type="protein sequence ID" value="KAF9758220.1"/>
    <property type="molecule type" value="Genomic_DNA"/>
</dbReference>
<evidence type="ECO:0000313" key="2">
    <source>
        <dbReference type="EMBL" id="KAF9758220.1"/>
    </source>
</evidence>
<dbReference type="Pfam" id="PF00665">
    <property type="entry name" value="rve"/>
    <property type="match status" value="1"/>
</dbReference>
<dbReference type="OrthoDB" id="7691805at2759"/>
<accession>A0A9P6GVV3</accession>
<dbReference type="PANTHER" id="PTHR37984:SF5">
    <property type="entry name" value="PROTEIN NYNRIN-LIKE"/>
    <property type="match status" value="1"/>
</dbReference>
<keyword evidence="3" id="KW-1185">Reference proteome</keyword>
<gene>
    <name evidence="2" type="primary">pol_50</name>
    <name evidence="2" type="ORF">NGRA_3229</name>
</gene>
<sequence>MYEFRNENIKNKKSIIESIVKGCMICQRTGLGYVKINIIAVQSKLKNELWEIDLVGPIPTSRAGYKYLLTVVDHYTKYADVRPLRSKDSYEVTEAITRTIQKMEIPKMILSDNGTEFKNEKLRKFCQENKIELRNGAPYTPTTTGGIERFNRTFMEKLRKVTGFGCTNWIDGIIPALQGYLNFFHRGIGCTPNECWNETKKNKVKVYVRKYRKTFSTKSKIIENRFVVGDRVLYHDPLGRSNKLEADYNYSGVILHSFFGSAYVRLEDGRIIGSSFKNLKKIL</sequence>
<dbReference type="GO" id="GO:0003676">
    <property type="term" value="F:nucleic acid binding"/>
    <property type="evidence" value="ECO:0007669"/>
    <property type="project" value="InterPro"/>
</dbReference>
<dbReference type="AlphaFoldDB" id="A0A9P6GVV3"/>
<dbReference type="Gene3D" id="3.30.420.10">
    <property type="entry name" value="Ribonuclease H-like superfamily/Ribonuclease H"/>
    <property type="match status" value="1"/>
</dbReference>
<dbReference type="InterPro" id="IPR001584">
    <property type="entry name" value="Integrase_cat-core"/>
</dbReference>
<dbReference type="GO" id="GO:0015074">
    <property type="term" value="P:DNA integration"/>
    <property type="evidence" value="ECO:0007669"/>
    <property type="project" value="InterPro"/>
</dbReference>
<dbReference type="InterPro" id="IPR012337">
    <property type="entry name" value="RNaseH-like_sf"/>
</dbReference>
<dbReference type="GO" id="GO:0005634">
    <property type="term" value="C:nucleus"/>
    <property type="evidence" value="ECO:0007669"/>
    <property type="project" value="UniProtKB-ARBA"/>
</dbReference>
<dbReference type="Proteomes" id="UP000740883">
    <property type="component" value="Unassembled WGS sequence"/>
</dbReference>
<feature type="domain" description="Integrase catalytic" evidence="1">
    <location>
        <begin position="42"/>
        <end position="200"/>
    </location>
</feature>
<dbReference type="SUPFAM" id="SSF53098">
    <property type="entry name" value="Ribonuclease H-like"/>
    <property type="match status" value="1"/>
</dbReference>
<organism evidence="2 3">
    <name type="scientific">Nosema granulosis</name>
    <dbReference type="NCBI Taxonomy" id="83296"/>
    <lineage>
        <taxon>Eukaryota</taxon>
        <taxon>Fungi</taxon>
        <taxon>Fungi incertae sedis</taxon>
        <taxon>Microsporidia</taxon>
        <taxon>Nosematidae</taxon>
        <taxon>Nosema</taxon>
    </lineage>
</organism>
<protein>
    <submittedName>
        <fullName evidence="2">Pol polyprotein</fullName>
    </submittedName>
</protein>
<dbReference type="InterPro" id="IPR036397">
    <property type="entry name" value="RNaseH_sf"/>
</dbReference>
<dbReference type="PROSITE" id="PS50994">
    <property type="entry name" value="INTEGRASE"/>
    <property type="match status" value="1"/>
</dbReference>
<name>A0A9P6GVV3_9MICR</name>